<sequence length="183" mass="20353">MPFFGSHARKRARSVDEGNDRNPGPLHHLHQPQSLAIAFGMGTAEIAIDVFLGVAPLLSADHHDRFAVDLGETADNGGVVLVTAIPVKFEKIRADFADVIQRVGTLGMTGELDALPRGQAVIDLALGLFQFVHQHLELFVDIETVVEPQFLPFLDLLFQFGDRLFKFQNHFCHYAFHLLIGMR</sequence>
<dbReference type="EMBL" id="VSSQ01094937">
    <property type="protein sequence ID" value="MPN39239.1"/>
    <property type="molecule type" value="Genomic_DNA"/>
</dbReference>
<gene>
    <name evidence="2" type="ORF">SDC9_186767</name>
</gene>
<proteinExistence type="predicted"/>
<feature type="region of interest" description="Disordered" evidence="1">
    <location>
        <begin position="1"/>
        <end position="27"/>
    </location>
</feature>
<name>A0A645HLX8_9ZZZZ</name>
<accession>A0A645HLX8</accession>
<evidence type="ECO:0000313" key="2">
    <source>
        <dbReference type="EMBL" id="MPN39239.1"/>
    </source>
</evidence>
<protein>
    <submittedName>
        <fullName evidence="2">Uncharacterized protein</fullName>
    </submittedName>
</protein>
<comment type="caution">
    <text evidence="2">The sequence shown here is derived from an EMBL/GenBank/DDBJ whole genome shotgun (WGS) entry which is preliminary data.</text>
</comment>
<reference evidence="2" key="1">
    <citation type="submission" date="2019-08" db="EMBL/GenBank/DDBJ databases">
        <authorList>
            <person name="Kucharzyk K."/>
            <person name="Murdoch R.W."/>
            <person name="Higgins S."/>
            <person name="Loffler F."/>
        </authorList>
    </citation>
    <scope>NUCLEOTIDE SEQUENCE</scope>
</reference>
<dbReference type="AlphaFoldDB" id="A0A645HLX8"/>
<organism evidence="2">
    <name type="scientific">bioreactor metagenome</name>
    <dbReference type="NCBI Taxonomy" id="1076179"/>
    <lineage>
        <taxon>unclassified sequences</taxon>
        <taxon>metagenomes</taxon>
        <taxon>ecological metagenomes</taxon>
    </lineage>
</organism>
<evidence type="ECO:0000256" key="1">
    <source>
        <dbReference type="SAM" id="MobiDB-lite"/>
    </source>
</evidence>